<dbReference type="AlphaFoldDB" id="A0A8J2PU74"/>
<keyword evidence="2" id="KW-1185">Reference proteome</keyword>
<organism evidence="1 2">
    <name type="scientific">Allacma fusca</name>
    <dbReference type="NCBI Taxonomy" id="39272"/>
    <lineage>
        <taxon>Eukaryota</taxon>
        <taxon>Metazoa</taxon>
        <taxon>Ecdysozoa</taxon>
        <taxon>Arthropoda</taxon>
        <taxon>Hexapoda</taxon>
        <taxon>Collembola</taxon>
        <taxon>Symphypleona</taxon>
        <taxon>Sminthuridae</taxon>
        <taxon>Allacma</taxon>
    </lineage>
</organism>
<dbReference type="InterPro" id="IPR008496">
    <property type="entry name" value="TMEM222/RTE1"/>
</dbReference>
<evidence type="ECO:0000313" key="1">
    <source>
        <dbReference type="EMBL" id="CAG7837435.1"/>
    </source>
</evidence>
<gene>
    <name evidence="1" type="ORF">AFUS01_LOCUS46552</name>
</gene>
<dbReference type="Pfam" id="PF05608">
    <property type="entry name" value="RTE1"/>
    <property type="match status" value="1"/>
</dbReference>
<evidence type="ECO:0000313" key="2">
    <source>
        <dbReference type="Proteomes" id="UP000708208"/>
    </source>
</evidence>
<accession>A0A8J2PU74</accession>
<dbReference type="PANTHER" id="PTHR20921">
    <property type="entry name" value="TRANSMEMBRANE PROTEIN 222"/>
    <property type="match status" value="1"/>
</dbReference>
<dbReference type="Proteomes" id="UP000708208">
    <property type="component" value="Unassembled WGS sequence"/>
</dbReference>
<sequence length="123" mass="14209">MNMWLLPILGNYGIGMSDGTIKNFSRNYEIGINTISFGVPTKYCKLNPALAEDEIEGWDGSHYFCHERLLKQWNRPLSCSQKNPSYVAQSLNNMGYGGNLWNQFSIWLLMLRHSRYTNFSGYL</sequence>
<proteinExistence type="predicted"/>
<protein>
    <submittedName>
        <fullName evidence="1">Uncharacterized protein</fullName>
    </submittedName>
</protein>
<reference evidence="1" key="1">
    <citation type="submission" date="2021-06" db="EMBL/GenBank/DDBJ databases">
        <authorList>
            <person name="Hodson N. C."/>
            <person name="Mongue J. A."/>
            <person name="Jaron S. K."/>
        </authorList>
    </citation>
    <scope>NUCLEOTIDE SEQUENCE</scope>
</reference>
<dbReference type="PANTHER" id="PTHR20921:SF0">
    <property type="entry name" value="TRANSMEMBRANE PROTEIN 222"/>
    <property type="match status" value="1"/>
</dbReference>
<dbReference type="EMBL" id="CAJVCH010571408">
    <property type="protein sequence ID" value="CAG7837435.1"/>
    <property type="molecule type" value="Genomic_DNA"/>
</dbReference>
<name>A0A8J2PU74_9HEXA</name>
<comment type="caution">
    <text evidence="1">The sequence shown here is derived from an EMBL/GenBank/DDBJ whole genome shotgun (WGS) entry which is preliminary data.</text>
</comment>